<evidence type="ECO:0000313" key="3">
    <source>
        <dbReference type="EMBL" id="SVE27755.1"/>
    </source>
</evidence>
<dbReference type="Pfam" id="PF00487">
    <property type="entry name" value="FA_desaturase"/>
    <property type="match status" value="1"/>
</dbReference>
<accession>A0A383C7Z2</accession>
<protein>
    <recommendedName>
        <fullName evidence="2">Fatty acid desaturase domain-containing protein</fullName>
    </recommendedName>
</protein>
<reference evidence="3" key="1">
    <citation type="submission" date="2018-05" db="EMBL/GenBank/DDBJ databases">
        <authorList>
            <person name="Lanie J.A."/>
            <person name="Ng W.-L."/>
            <person name="Kazmierczak K.M."/>
            <person name="Andrzejewski T.M."/>
            <person name="Davidsen T.M."/>
            <person name="Wayne K.J."/>
            <person name="Tettelin H."/>
            <person name="Glass J.I."/>
            <person name="Rusch D."/>
            <person name="Podicherti R."/>
            <person name="Tsui H.-C.T."/>
            <person name="Winkler M.E."/>
        </authorList>
    </citation>
    <scope>NUCLEOTIDE SEQUENCE</scope>
</reference>
<gene>
    <name evidence="3" type="ORF">METZ01_LOCUS480609</name>
</gene>
<name>A0A383C7Z2_9ZZZZ</name>
<feature type="transmembrane region" description="Helical" evidence="1">
    <location>
        <begin position="74"/>
        <end position="94"/>
    </location>
</feature>
<feature type="domain" description="Fatty acid desaturase" evidence="2">
    <location>
        <begin position="41"/>
        <end position="122"/>
    </location>
</feature>
<organism evidence="3">
    <name type="scientific">marine metagenome</name>
    <dbReference type="NCBI Taxonomy" id="408172"/>
    <lineage>
        <taxon>unclassified sequences</taxon>
        <taxon>metagenomes</taxon>
        <taxon>ecological metagenomes</taxon>
    </lineage>
</organism>
<dbReference type="CDD" id="cd01060">
    <property type="entry name" value="Membrane-FADS-like"/>
    <property type="match status" value="1"/>
</dbReference>
<evidence type="ECO:0000259" key="2">
    <source>
        <dbReference type="Pfam" id="PF00487"/>
    </source>
</evidence>
<feature type="transmembrane region" description="Helical" evidence="1">
    <location>
        <begin position="43"/>
        <end position="62"/>
    </location>
</feature>
<feature type="non-terminal residue" evidence="3">
    <location>
        <position position="134"/>
    </location>
</feature>
<sequence>MGQLKDPPKVKPIVDGITGILVLSMVAGLPLVGWFYHRDVLPFWITIVFGTLLMNLSFTAWHETSHQNFSKFKWLNHLVGWIASLASIYPGYFSRRREHLIHHRWAGDKVKDPVYPRIQSTFLSFPKVLINSNR</sequence>
<proteinExistence type="predicted"/>
<keyword evidence="1" id="KW-0812">Transmembrane</keyword>
<dbReference type="GO" id="GO:0006629">
    <property type="term" value="P:lipid metabolic process"/>
    <property type="evidence" value="ECO:0007669"/>
    <property type="project" value="InterPro"/>
</dbReference>
<feature type="transmembrane region" description="Helical" evidence="1">
    <location>
        <begin position="16"/>
        <end position="36"/>
    </location>
</feature>
<keyword evidence="1" id="KW-1133">Transmembrane helix</keyword>
<dbReference type="InterPro" id="IPR005804">
    <property type="entry name" value="FA_desaturase_dom"/>
</dbReference>
<evidence type="ECO:0000256" key="1">
    <source>
        <dbReference type="SAM" id="Phobius"/>
    </source>
</evidence>
<dbReference type="AlphaFoldDB" id="A0A383C7Z2"/>
<dbReference type="EMBL" id="UINC01206226">
    <property type="protein sequence ID" value="SVE27755.1"/>
    <property type="molecule type" value="Genomic_DNA"/>
</dbReference>
<keyword evidence="1" id="KW-0472">Membrane</keyword>